<dbReference type="Proteomes" id="UP001596091">
    <property type="component" value="Unassembled WGS sequence"/>
</dbReference>
<protein>
    <submittedName>
        <fullName evidence="1">Uncharacterized protein</fullName>
    </submittedName>
</protein>
<gene>
    <name evidence="1" type="ORF">ACFPT7_02205</name>
</gene>
<evidence type="ECO:0000313" key="2">
    <source>
        <dbReference type="Proteomes" id="UP001596091"/>
    </source>
</evidence>
<proteinExistence type="predicted"/>
<accession>A0ABW1ECI2</accession>
<sequence length="584" mass="60655">MPTYLDANGNPIGGAQAGAAPAKVYLDDNGNPVSNGGGSIDLSNKGAQGTYNMWDTAGHRLDIPYGQVPHAIAAGYKFDTNADANGLAPGEQYEKDLRAQLGVKDQSGFGQYWDRLTNPVGSGVDQGVVGGARQIGGQAIKAAAQPVVHPIDTLKGTAKFASDYATEGPASVGEDVVGPMVEQYLWDRQQGGHALAAENLIGNLLGMYEGGRVSGAGMRAWGGPAVDAALQGVGGGLRGAGEGIAESALGVRNVDRAFDASPGEAALEQTRGYKPSTIAAEAQQRLEDLQLERGLLAHANPGPVNFGPARQVASDAMQEQALRNAIPQIDRMNPLAEQIRTQGEPRDGWPIGVQPPRPAGRPIPPWVETPEALNLREGVGNYSADKPWTGKASADPLRGMVRGMYGSMSDSIHSAVPEIAPIDATMHDLIPVAQRASEVDLNANTLQRTFGRFARPTGALVGTVSGAAAGHAAGGGMGALLGGFSGLIAPEVLASPTFQMAIARTIYSMGKEAEAAGPMAAEGANQVVPAIVVGGGTQSPEDAEFNRLKSEAEATRPGFFPDYYLRDKARFNVARAQQDASGQK</sequence>
<keyword evidence="2" id="KW-1185">Reference proteome</keyword>
<dbReference type="EMBL" id="JBHSPH010000001">
    <property type="protein sequence ID" value="MFC5861098.1"/>
    <property type="molecule type" value="Genomic_DNA"/>
</dbReference>
<organism evidence="1 2">
    <name type="scientific">Acidicapsa dinghuensis</name>
    <dbReference type="NCBI Taxonomy" id="2218256"/>
    <lineage>
        <taxon>Bacteria</taxon>
        <taxon>Pseudomonadati</taxon>
        <taxon>Acidobacteriota</taxon>
        <taxon>Terriglobia</taxon>
        <taxon>Terriglobales</taxon>
        <taxon>Acidobacteriaceae</taxon>
        <taxon>Acidicapsa</taxon>
    </lineage>
</organism>
<comment type="caution">
    <text evidence="1">The sequence shown here is derived from an EMBL/GenBank/DDBJ whole genome shotgun (WGS) entry which is preliminary data.</text>
</comment>
<dbReference type="RefSeq" id="WP_263334438.1">
    <property type="nucleotide sequence ID" value="NZ_JAGSYH010000002.1"/>
</dbReference>
<evidence type="ECO:0000313" key="1">
    <source>
        <dbReference type="EMBL" id="MFC5861098.1"/>
    </source>
</evidence>
<reference evidence="2" key="1">
    <citation type="journal article" date="2019" name="Int. J. Syst. Evol. Microbiol.">
        <title>The Global Catalogue of Microorganisms (GCM) 10K type strain sequencing project: providing services to taxonomists for standard genome sequencing and annotation.</title>
        <authorList>
            <consortium name="The Broad Institute Genomics Platform"/>
            <consortium name="The Broad Institute Genome Sequencing Center for Infectious Disease"/>
            <person name="Wu L."/>
            <person name="Ma J."/>
        </authorList>
    </citation>
    <scope>NUCLEOTIDE SEQUENCE [LARGE SCALE GENOMIC DNA]</scope>
    <source>
        <strain evidence="2">JCM 4087</strain>
    </source>
</reference>
<name>A0ABW1ECI2_9BACT</name>